<dbReference type="AlphaFoldDB" id="A0A0E9WUM0"/>
<dbReference type="EMBL" id="GBXM01014480">
    <property type="protein sequence ID" value="JAH94097.1"/>
    <property type="molecule type" value="Transcribed_RNA"/>
</dbReference>
<evidence type="ECO:0000313" key="1">
    <source>
        <dbReference type="EMBL" id="JAH94097.1"/>
    </source>
</evidence>
<sequence>MHSELQPLTSDKFLRFQPLFSVFCHRVAHRECNCYRKIFDILNDQRGIGIKNVDPARFFPHRFDMWKPLPVSPELVMGMTSQRALIDRTQEILIIHVPVLLVSTGAYGIPLNSQ</sequence>
<proteinExistence type="predicted"/>
<protein>
    <submittedName>
        <fullName evidence="1">Uncharacterized protein</fullName>
    </submittedName>
</protein>
<reference evidence="1" key="1">
    <citation type="submission" date="2014-11" db="EMBL/GenBank/DDBJ databases">
        <authorList>
            <person name="Amaro Gonzalez C."/>
        </authorList>
    </citation>
    <scope>NUCLEOTIDE SEQUENCE</scope>
</reference>
<name>A0A0E9WUM0_ANGAN</name>
<accession>A0A0E9WUM0</accession>
<organism evidence="1">
    <name type="scientific">Anguilla anguilla</name>
    <name type="common">European freshwater eel</name>
    <name type="synonym">Muraena anguilla</name>
    <dbReference type="NCBI Taxonomy" id="7936"/>
    <lineage>
        <taxon>Eukaryota</taxon>
        <taxon>Metazoa</taxon>
        <taxon>Chordata</taxon>
        <taxon>Craniata</taxon>
        <taxon>Vertebrata</taxon>
        <taxon>Euteleostomi</taxon>
        <taxon>Actinopterygii</taxon>
        <taxon>Neopterygii</taxon>
        <taxon>Teleostei</taxon>
        <taxon>Anguilliformes</taxon>
        <taxon>Anguillidae</taxon>
        <taxon>Anguilla</taxon>
    </lineage>
</organism>
<reference evidence="1" key="2">
    <citation type="journal article" date="2015" name="Fish Shellfish Immunol.">
        <title>Early steps in the European eel (Anguilla anguilla)-Vibrio vulnificus interaction in the gills: Role of the RtxA13 toxin.</title>
        <authorList>
            <person name="Callol A."/>
            <person name="Pajuelo D."/>
            <person name="Ebbesson L."/>
            <person name="Teles M."/>
            <person name="MacKenzie S."/>
            <person name="Amaro C."/>
        </authorList>
    </citation>
    <scope>NUCLEOTIDE SEQUENCE</scope>
</reference>